<evidence type="ECO:0000256" key="3">
    <source>
        <dbReference type="ARBA" id="ARBA00008675"/>
    </source>
</evidence>
<dbReference type="OrthoDB" id="47330at2759"/>
<dbReference type="PANTHER" id="PTHR11638">
    <property type="entry name" value="ATP-DEPENDENT CLP PROTEASE"/>
    <property type="match status" value="1"/>
</dbReference>
<dbReference type="Gene3D" id="3.40.50.300">
    <property type="entry name" value="P-loop containing nucleotide triphosphate hydrolases"/>
    <property type="match status" value="3"/>
</dbReference>
<dbReference type="Gene3D" id="2.70.98.10">
    <property type="match status" value="1"/>
</dbReference>
<dbReference type="SMART" id="SM00382">
    <property type="entry name" value="AAA"/>
    <property type="match status" value="2"/>
</dbReference>
<dbReference type="VEuPathDB" id="FungiDB:BCV72DRAFT_322069"/>
<evidence type="ECO:0000256" key="6">
    <source>
        <dbReference type="ARBA" id="ARBA00022741"/>
    </source>
</evidence>
<gene>
    <name evidence="13" type="ORF">BCV72DRAFT_322069</name>
</gene>
<dbReference type="GO" id="GO:0005524">
    <property type="term" value="F:ATP binding"/>
    <property type="evidence" value="ECO:0007669"/>
    <property type="project" value="UniProtKB-KW"/>
</dbReference>
<dbReference type="EMBL" id="KV921882">
    <property type="protein sequence ID" value="ORE08898.1"/>
    <property type="molecule type" value="Genomic_DNA"/>
</dbReference>
<dbReference type="InterPro" id="IPR008183">
    <property type="entry name" value="Aldose_1/G6P_1-epimerase"/>
</dbReference>
<evidence type="ECO:0000256" key="5">
    <source>
        <dbReference type="ARBA" id="ARBA00022737"/>
    </source>
</evidence>
<keyword evidence="5" id="KW-0677">Repeat</keyword>
<dbReference type="InterPro" id="IPR019489">
    <property type="entry name" value="Clp_ATPase_C"/>
</dbReference>
<evidence type="ECO:0000256" key="4">
    <source>
        <dbReference type="ARBA" id="ARBA00012083"/>
    </source>
</evidence>
<dbReference type="CDD" id="cd00009">
    <property type="entry name" value="AAA"/>
    <property type="match status" value="1"/>
</dbReference>
<dbReference type="PROSITE" id="PS00870">
    <property type="entry name" value="CLPAB_1"/>
    <property type="match status" value="1"/>
</dbReference>
<dbReference type="GO" id="GO:0034605">
    <property type="term" value="P:cellular response to heat"/>
    <property type="evidence" value="ECO:0007669"/>
    <property type="project" value="TreeGrafter"/>
</dbReference>
<dbReference type="InterPro" id="IPR027417">
    <property type="entry name" value="P-loop_NTPase"/>
</dbReference>
<dbReference type="Pfam" id="PF10431">
    <property type="entry name" value="ClpB_D2-small"/>
    <property type="match status" value="1"/>
</dbReference>
<evidence type="ECO:0000256" key="9">
    <source>
        <dbReference type="RuleBase" id="RU004432"/>
    </source>
</evidence>
<dbReference type="InterPro" id="IPR001270">
    <property type="entry name" value="ClpA/B"/>
</dbReference>
<feature type="coiled-coil region" evidence="10">
    <location>
        <begin position="241"/>
        <end position="321"/>
    </location>
</feature>
<dbReference type="InterPro" id="IPR028299">
    <property type="entry name" value="ClpA/B_CS2"/>
</dbReference>
<organism evidence="13">
    <name type="scientific">Rhizopus microsporus var. microsporus</name>
    <dbReference type="NCBI Taxonomy" id="86635"/>
    <lineage>
        <taxon>Eukaryota</taxon>
        <taxon>Fungi</taxon>
        <taxon>Fungi incertae sedis</taxon>
        <taxon>Mucoromycota</taxon>
        <taxon>Mucoromycotina</taxon>
        <taxon>Mucoromycetes</taxon>
        <taxon>Mucorales</taxon>
        <taxon>Mucorineae</taxon>
        <taxon>Rhizopodaceae</taxon>
        <taxon>Rhizopus</taxon>
    </lineage>
</organism>
<dbReference type="PANTHER" id="PTHR11638:SF176">
    <property type="entry name" value="HEAT SHOCK PROTEIN 78, MITOCHONDRIAL"/>
    <property type="match status" value="1"/>
</dbReference>
<name>A0A1X0RAJ1_RHIZD</name>
<evidence type="ECO:0000259" key="12">
    <source>
        <dbReference type="SMART" id="SM01086"/>
    </source>
</evidence>
<keyword evidence="6 9" id="KW-0547">Nucleotide-binding</keyword>
<feature type="domain" description="Clp ATPase C-terminal" evidence="12">
    <location>
        <begin position="562"/>
        <end position="646"/>
    </location>
</feature>
<dbReference type="InterPro" id="IPR014718">
    <property type="entry name" value="GH-type_carb-bd"/>
</dbReference>
<dbReference type="SUPFAM" id="SSF52540">
    <property type="entry name" value="P-loop containing nucleoside triphosphate hydrolases"/>
    <property type="match status" value="2"/>
</dbReference>
<dbReference type="GO" id="GO:0042026">
    <property type="term" value="P:protein refolding"/>
    <property type="evidence" value="ECO:0007669"/>
    <property type="project" value="TreeGrafter"/>
</dbReference>
<dbReference type="GO" id="GO:0005975">
    <property type="term" value="P:carbohydrate metabolic process"/>
    <property type="evidence" value="ECO:0007669"/>
    <property type="project" value="InterPro"/>
</dbReference>
<dbReference type="InterPro" id="IPR025532">
    <property type="entry name" value="G6P_1-epimerase"/>
</dbReference>
<accession>A0A1X0RAJ1</accession>
<evidence type="ECO:0000256" key="7">
    <source>
        <dbReference type="ARBA" id="ARBA00022840"/>
    </source>
</evidence>
<dbReference type="InterPro" id="IPR018368">
    <property type="entry name" value="ClpA/B_CS1"/>
</dbReference>
<dbReference type="PROSITE" id="PS00871">
    <property type="entry name" value="CLPAB_2"/>
    <property type="match status" value="1"/>
</dbReference>
<evidence type="ECO:0000313" key="13">
    <source>
        <dbReference type="EMBL" id="ORE08898.1"/>
    </source>
</evidence>
<dbReference type="GO" id="GO:0005759">
    <property type="term" value="C:mitochondrial matrix"/>
    <property type="evidence" value="ECO:0007669"/>
    <property type="project" value="TreeGrafter"/>
</dbReference>
<dbReference type="GO" id="GO:0016887">
    <property type="term" value="F:ATP hydrolysis activity"/>
    <property type="evidence" value="ECO:0007669"/>
    <property type="project" value="InterPro"/>
</dbReference>
<dbReference type="PRINTS" id="PR00300">
    <property type="entry name" value="CLPPROTEASEA"/>
</dbReference>
<dbReference type="Pfam" id="PF00004">
    <property type="entry name" value="AAA"/>
    <property type="match status" value="1"/>
</dbReference>
<dbReference type="Pfam" id="PF07724">
    <property type="entry name" value="AAA_2"/>
    <property type="match status" value="1"/>
</dbReference>
<dbReference type="InterPro" id="IPR050130">
    <property type="entry name" value="ClpA_ClpB"/>
</dbReference>
<dbReference type="CDD" id="cd19499">
    <property type="entry name" value="RecA-like_ClpB_Hsp104-like"/>
    <property type="match status" value="1"/>
</dbReference>
<feature type="domain" description="AAA+ ATPase" evidence="11">
    <location>
        <begin position="426"/>
        <end position="576"/>
    </location>
</feature>
<dbReference type="FunFam" id="3.40.50.300:FF:000025">
    <property type="entry name" value="ATP-dependent Clp protease subunit"/>
    <property type="match status" value="1"/>
</dbReference>
<dbReference type="InterPro" id="IPR003959">
    <property type="entry name" value="ATPase_AAA_core"/>
</dbReference>
<keyword evidence="8 9" id="KW-0143">Chaperone</keyword>
<dbReference type="CDD" id="cd09020">
    <property type="entry name" value="D-hex-6-P-epi_like"/>
    <property type="match status" value="1"/>
</dbReference>
<evidence type="ECO:0000259" key="11">
    <source>
        <dbReference type="SMART" id="SM00382"/>
    </source>
</evidence>
<dbReference type="SMART" id="SM01086">
    <property type="entry name" value="ClpB_D2-small"/>
    <property type="match status" value="1"/>
</dbReference>
<comment type="similarity">
    <text evidence="3 9">Belongs to the ClpA/ClpB family.</text>
</comment>
<dbReference type="Pfam" id="PF01263">
    <property type="entry name" value="Aldose_epim"/>
    <property type="match status" value="1"/>
</dbReference>
<dbReference type="Proteomes" id="UP000242414">
    <property type="component" value="Unassembled WGS sequence"/>
</dbReference>
<reference evidence="13" key="1">
    <citation type="journal article" date="2016" name="Proc. Natl. Acad. Sci. U.S.A.">
        <title>Lipid metabolic changes in an early divergent fungus govern the establishment of a mutualistic symbiosis with endobacteria.</title>
        <authorList>
            <person name="Lastovetsky O.A."/>
            <person name="Gaspar M.L."/>
            <person name="Mondo S.J."/>
            <person name="LaButti K.M."/>
            <person name="Sandor L."/>
            <person name="Grigoriev I.V."/>
            <person name="Henry S.A."/>
            <person name="Pawlowska T.E."/>
        </authorList>
    </citation>
    <scope>NUCLEOTIDE SEQUENCE [LARGE SCALE GENOMIC DNA]</scope>
    <source>
        <strain evidence="13">ATCC 52814</strain>
    </source>
</reference>
<dbReference type="InterPro" id="IPR003593">
    <property type="entry name" value="AAA+_ATPase"/>
</dbReference>
<feature type="domain" description="AAA+ ATPase" evidence="11">
    <location>
        <begin position="18"/>
        <end position="172"/>
    </location>
</feature>
<keyword evidence="7 9" id="KW-0067">ATP-binding</keyword>
<dbReference type="GO" id="GO:0047938">
    <property type="term" value="F:glucose-6-phosphate 1-epimerase activity"/>
    <property type="evidence" value="ECO:0007669"/>
    <property type="project" value="UniProtKB-EC"/>
</dbReference>
<dbReference type="AlphaFoldDB" id="A0A1X0RAJ1"/>
<protein>
    <recommendedName>
        <fullName evidence="4">glucose-6-phosphate 1-epimerase</fullName>
        <ecNumber evidence="4">5.1.3.15</ecNumber>
    </recommendedName>
</protein>
<dbReference type="InterPro" id="IPR041546">
    <property type="entry name" value="ClpA/ClpB_AAA_lid"/>
</dbReference>
<evidence type="ECO:0000256" key="8">
    <source>
        <dbReference type="ARBA" id="ARBA00023186"/>
    </source>
</evidence>
<keyword evidence="10" id="KW-0175">Coiled coil</keyword>
<comment type="similarity">
    <text evidence="2">Belongs to the glucose-6-phosphate 1-epimerase family.</text>
</comment>
<dbReference type="Pfam" id="PF17871">
    <property type="entry name" value="AAA_lid_9"/>
    <property type="match status" value="1"/>
</dbReference>
<evidence type="ECO:0000256" key="2">
    <source>
        <dbReference type="ARBA" id="ARBA00005866"/>
    </source>
</evidence>
<dbReference type="GO" id="GO:0043335">
    <property type="term" value="P:protein unfolding"/>
    <property type="evidence" value="ECO:0007669"/>
    <property type="project" value="TreeGrafter"/>
</dbReference>
<dbReference type="GO" id="GO:0030246">
    <property type="term" value="F:carbohydrate binding"/>
    <property type="evidence" value="ECO:0007669"/>
    <property type="project" value="InterPro"/>
</dbReference>
<comment type="catalytic activity">
    <reaction evidence="1">
        <text>alpha-D-glucose 6-phosphate = beta-D-glucose 6-phosphate</text>
        <dbReference type="Rhea" id="RHEA:16249"/>
        <dbReference type="ChEBI" id="CHEBI:58225"/>
        <dbReference type="ChEBI" id="CHEBI:58247"/>
        <dbReference type="EC" id="5.1.3.15"/>
    </reaction>
</comment>
<dbReference type="InterPro" id="IPR011013">
    <property type="entry name" value="Gal_mutarotase_sf_dom"/>
</dbReference>
<dbReference type="SUPFAM" id="SSF74650">
    <property type="entry name" value="Galactose mutarotase-like"/>
    <property type="match status" value="1"/>
</dbReference>
<evidence type="ECO:0000256" key="1">
    <source>
        <dbReference type="ARBA" id="ARBA00001096"/>
    </source>
</evidence>
<proteinExistence type="inferred from homology"/>
<evidence type="ECO:0000256" key="10">
    <source>
        <dbReference type="SAM" id="Coils"/>
    </source>
</evidence>
<dbReference type="EC" id="5.1.3.15" evidence="4"/>
<dbReference type="FunFam" id="3.40.50.300:FF:000120">
    <property type="entry name" value="ATP-dependent chaperone ClpB"/>
    <property type="match status" value="1"/>
</dbReference>
<sequence length="932" mass="104447">MAEKGKLDPVIGRDEEIRRTLEVLIGEAGVGKTAIAEGLAQRIIANEVPESIQGKRVIALDLGVSKVTYSMKTSTPNTHIRGEFEDRLKGVLKEVSESEGKIILFIDEIHMLLGLGKSEGAMDAGNLLKPALARGQLRCVGATTVDEYRKYIMQDPALARRFQQVMVNEPSVQDTISILRGLKERYEVHHGVRISDAAIVAAALHSHRYIADRFLPDKAIDLLDEACSKLRLQQESKPEALETLDRQIMTIQIELESLRKETDVMSVERREKLKADLETKQKESERLSAIWNQERKKLEDIKRVKEELEKARVELEAAQRNGNFQRASELRYGVIPGLEKQLPTDTAEEENPESLIHERVTSNDIARVVSHMTGIPVRNLMKGEREKLLHMEEVLSERVVGQDEAIKAVAEAVRLSRAGLQNPSRPIASFLFLGPTGVGKTELCKTIAKFLFDTENAIVRVDMSEYMEKFSVSRLIGSPPGYVGHEEGGELTEAVRRRPYAVVLLDEMEKAHRDVSNILLQVLDDGILTDTKGRKIDFRNTIIIMTSNLGAEALVSDSGVSGEEALRDIVDVRLKEIEERTSDRRIKIDVDVKARDWLGERGYDPAYGARPLNRLIQKKLLNPLARLLIDGGIRTGETAKVTVERLPSGETDLVVHRNHEPGTASTEEKNLIEEKMAPSFTLNILLVQKLKLLFLLAKRDGSKAIRGGIPICFPIFGTKETISLPQHGFARNTYWEYLGIVTDNDKVSVRLGLKDTQLSQEARNAWPHSFRLIYTVTLTKSSLETVCTLKNEDEDTFEFNTLLHTYFAVPDIAKVQIQGLTSCEYIDKVQGGAKALEKNEKITISQEIDRVYKNVQDKLLLEIGDGNVICIEKNNLKDTVVWNPWIEKAKGLNDFDDEEYKSMVCVEAGSVADWVKLAGGQTWTAGQILTVL</sequence>